<dbReference type="InterPro" id="IPR007031">
    <property type="entry name" value="Poxvirus_VLTF3"/>
</dbReference>
<dbReference type="OrthoDB" id="543007at2759"/>
<protein>
    <submittedName>
        <fullName evidence="1">Poxvirus late transcription factor VLTF3 like-domain-containing protein</fullName>
    </submittedName>
</protein>
<dbReference type="Proteomes" id="UP000664859">
    <property type="component" value="Unassembled WGS sequence"/>
</dbReference>
<accession>A0A835Z3I5</accession>
<sequence length="275" mass="31967">MFPQVFAWAHAKCKKNPDAKFVKRMKIPSNVNCSLNNFIIVSAPKTTEEDLEDAVNQDDDAYCELCNTVKQFDARTAQAICLTCGLSSTYMVPDTSYREGVSIHSPYLYKRINHCRDHLHRITGRESTQIEPEVIERISSELAKTHRPEELCNVTQTDIRLLLKRLGLSRLYNHTTRIWALTTGGKPLVLTQTQEQELLHLFNLIQVPWEKLRPKNRKNFLSYSYLLHKLSLLLGYTDVASHFKLLKSKEKVHFQDLYWQKICAAMGFRFERSVY</sequence>
<proteinExistence type="predicted"/>
<gene>
    <name evidence="1" type="ORF">JKP88DRAFT_156962</name>
</gene>
<dbReference type="AlphaFoldDB" id="A0A835Z3I5"/>
<evidence type="ECO:0000313" key="1">
    <source>
        <dbReference type="EMBL" id="KAG5186345.1"/>
    </source>
</evidence>
<name>A0A835Z3I5_9STRA</name>
<dbReference type="Pfam" id="PF04947">
    <property type="entry name" value="Pox_VLTF3"/>
    <property type="match status" value="1"/>
</dbReference>
<reference evidence="1" key="1">
    <citation type="submission" date="2021-02" db="EMBL/GenBank/DDBJ databases">
        <title>First Annotated Genome of the Yellow-green Alga Tribonema minus.</title>
        <authorList>
            <person name="Mahan K.M."/>
        </authorList>
    </citation>
    <scope>NUCLEOTIDE SEQUENCE</scope>
    <source>
        <strain evidence="1">UTEX B ZZ1240</strain>
    </source>
</reference>
<organism evidence="1 2">
    <name type="scientific">Tribonema minus</name>
    <dbReference type="NCBI Taxonomy" id="303371"/>
    <lineage>
        <taxon>Eukaryota</taxon>
        <taxon>Sar</taxon>
        <taxon>Stramenopiles</taxon>
        <taxon>Ochrophyta</taxon>
        <taxon>PX clade</taxon>
        <taxon>Xanthophyceae</taxon>
        <taxon>Tribonematales</taxon>
        <taxon>Tribonemataceae</taxon>
        <taxon>Tribonema</taxon>
    </lineage>
</organism>
<keyword evidence="2" id="KW-1185">Reference proteome</keyword>
<evidence type="ECO:0000313" key="2">
    <source>
        <dbReference type="Proteomes" id="UP000664859"/>
    </source>
</evidence>
<dbReference type="GO" id="GO:0046782">
    <property type="term" value="P:regulation of viral transcription"/>
    <property type="evidence" value="ECO:0007669"/>
    <property type="project" value="InterPro"/>
</dbReference>
<dbReference type="EMBL" id="JAFCMP010000112">
    <property type="protein sequence ID" value="KAG5186345.1"/>
    <property type="molecule type" value="Genomic_DNA"/>
</dbReference>
<comment type="caution">
    <text evidence="1">The sequence shown here is derived from an EMBL/GenBank/DDBJ whole genome shotgun (WGS) entry which is preliminary data.</text>
</comment>